<dbReference type="EMBL" id="JAPDMQ010000202">
    <property type="protein sequence ID" value="KAK0530857.1"/>
    <property type="molecule type" value="Genomic_DNA"/>
</dbReference>
<evidence type="ECO:0000256" key="1">
    <source>
        <dbReference type="SAM" id="MobiDB-lite"/>
    </source>
</evidence>
<feature type="compositionally biased region" description="Low complexity" evidence="1">
    <location>
        <begin position="106"/>
        <end position="118"/>
    </location>
</feature>
<feature type="compositionally biased region" description="Low complexity" evidence="1">
    <location>
        <begin position="85"/>
        <end position="95"/>
    </location>
</feature>
<comment type="caution">
    <text evidence="2">The sequence shown here is derived from an EMBL/GenBank/DDBJ whole genome shotgun (WGS) entry which is preliminary data.</text>
</comment>
<evidence type="ECO:0000313" key="2">
    <source>
        <dbReference type="EMBL" id="KAK0530857.1"/>
    </source>
</evidence>
<feature type="region of interest" description="Disordered" evidence="1">
    <location>
        <begin position="49"/>
        <end position="142"/>
    </location>
</feature>
<organism evidence="2 3">
    <name type="scientific">Tilletia horrida</name>
    <dbReference type="NCBI Taxonomy" id="155126"/>
    <lineage>
        <taxon>Eukaryota</taxon>
        <taxon>Fungi</taxon>
        <taxon>Dikarya</taxon>
        <taxon>Basidiomycota</taxon>
        <taxon>Ustilaginomycotina</taxon>
        <taxon>Exobasidiomycetes</taxon>
        <taxon>Tilletiales</taxon>
        <taxon>Tilletiaceae</taxon>
        <taxon>Tilletia</taxon>
    </lineage>
</organism>
<feature type="compositionally biased region" description="Basic and acidic residues" evidence="1">
    <location>
        <begin position="119"/>
        <end position="131"/>
    </location>
</feature>
<feature type="region of interest" description="Disordered" evidence="1">
    <location>
        <begin position="1"/>
        <end position="37"/>
    </location>
</feature>
<keyword evidence="3" id="KW-1185">Reference proteome</keyword>
<dbReference type="Proteomes" id="UP001176521">
    <property type="component" value="Unassembled WGS sequence"/>
</dbReference>
<evidence type="ECO:0008006" key="4">
    <source>
        <dbReference type="Google" id="ProtNLM"/>
    </source>
</evidence>
<sequence>MIRRPPTQIVLSARDVDDMRTARAHARARAEAEAEADAQAAAAASNAAAAAAGAGAVSSSQQAAGFTEAGSSQQVSVVGETQHAFSSQFQSQSQQTQDWGGPLGSQQQQQQQQQQQPAESRREAMERERRAMPAHQRIMGGS</sequence>
<proteinExistence type="predicted"/>
<protein>
    <recommendedName>
        <fullName evidence="4">Anaphase-promoting complex subunit CDC26</fullName>
    </recommendedName>
</protein>
<accession>A0AAN6GAJ0</accession>
<reference evidence="2" key="1">
    <citation type="journal article" date="2023" name="PhytoFront">
        <title>Draft Genome Resources of Seven Strains of Tilletia horrida, Causal Agent of Kernel Smut of Rice.</title>
        <authorList>
            <person name="Khanal S."/>
            <person name="Antony Babu S."/>
            <person name="Zhou X.G."/>
        </authorList>
    </citation>
    <scope>NUCLEOTIDE SEQUENCE</scope>
    <source>
        <strain evidence="2">TX3</strain>
    </source>
</reference>
<gene>
    <name evidence="2" type="ORF">OC842_003793</name>
</gene>
<feature type="compositionally biased region" description="Low complexity" evidence="1">
    <location>
        <begin position="49"/>
        <end position="65"/>
    </location>
</feature>
<evidence type="ECO:0000313" key="3">
    <source>
        <dbReference type="Proteomes" id="UP001176521"/>
    </source>
</evidence>
<dbReference type="AlphaFoldDB" id="A0AAN6GAJ0"/>
<name>A0AAN6GAJ0_9BASI</name>